<dbReference type="InterPro" id="IPR002466">
    <property type="entry name" value="A_deamin"/>
</dbReference>
<reference evidence="14" key="2">
    <citation type="submission" date="2020-11" db="EMBL/GenBank/DDBJ databases">
        <authorList>
            <person name="Cecchin M."/>
            <person name="Marcolungo L."/>
            <person name="Rossato M."/>
            <person name="Girolomoni L."/>
            <person name="Cosentino E."/>
            <person name="Cuine S."/>
            <person name="Li-Beisson Y."/>
            <person name="Delledonne M."/>
            <person name="Ballottari M."/>
        </authorList>
    </citation>
    <scope>NUCLEOTIDE SEQUENCE</scope>
    <source>
        <strain evidence="14">211/11P</strain>
        <tissue evidence="14">Whole cell</tissue>
    </source>
</reference>
<name>A0A9D4THI2_CHLVU</name>
<comment type="function">
    <text evidence="6">Specifically deaminates adenosine-37 to inosine in tRNA-Ala.</text>
</comment>
<evidence type="ECO:0000256" key="3">
    <source>
        <dbReference type="ARBA" id="ARBA00022801"/>
    </source>
</evidence>
<evidence type="ECO:0000256" key="9">
    <source>
        <dbReference type="ARBA" id="ARBA00040502"/>
    </source>
</evidence>
<dbReference type="GO" id="GO:0008033">
    <property type="term" value="P:tRNA processing"/>
    <property type="evidence" value="ECO:0007669"/>
    <property type="project" value="UniProtKB-KW"/>
</dbReference>
<dbReference type="PANTHER" id="PTHR46516:SF1">
    <property type="entry name" value="TRNA-SPECIFIC ADENOSINE DEAMINASE 1"/>
    <property type="match status" value="1"/>
</dbReference>
<keyword evidence="15" id="KW-1185">Reference proteome</keyword>
<organism evidence="14 15">
    <name type="scientific">Chlorella vulgaris</name>
    <name type="common">Green alga</name>
    <dbReference type="NCBI Taxonomy" id="3077"/>
    <lineage>
        <taxon>Eukaryota</taxon>
        <taxon>Viridiplantae</taxon>
        <taxon>Chlorophyta</taxon>
        <taxon>core chlorophytes</taxon>
        <taxon>Trebouxiophyceae</taxon>
        <taxon>Chlorellales</taxon>
        <taxon>Chlorellaceae</taxon>
        <taxon>Chlorella clade</taxon>
        <taxon>Chlorella</taxon>
    </lineage>
</organism>
<evidence type="ECO:0000256" key="7">
    <source>
        <dbReference type="ARBA" id="ARBA00038326"/>
    </source>
</evidence>
<reference evidence="14" key="1">
    <citation type="journal article" date="2019" name="Plant J.">
        <title>Chlorella vulgaris genome assembly and annotation reveals the molecular basis for metabolic acclimation to high light conditions.</title>
        <authorList>
            <person name="Cecchin M."/>
            <person name="Marcolungo L."/>
            <person name="Rossato M."/>
            <person name="Girolomoni L."/>
            <person name="Cosentino E."/>
            <person name="Cuine S."/>
            <person name="Li-Beisson Y."/>
            <person name="Delledonne M."/>
            <person name="Ballottari M."/>
        </authorList>
    </citation>
    <scope>NUCLEOTIDE SEQUENCE</scope>
    <source>
        <strain evidence="14">211/11P</strain>
    </source>
</reference>
<evidence type="ECO:0000256" key="2">
    <source>
        <dbReference type="ARBA" id="ARBA00022723"/>
    </source>
</evidence>
<evidence type="ECO:0000313" key="15">
    <source>
        <dbReference type="Proteomes" id="UP001055712"/>
    </source>
</evidence>
<keyword evidence="4" id="KW-0862">Zinc</keyword>
<dbReference type="AlphaFoldDB" id="A0A9D4THI2"/>
<keyword evidence="2" id="KW-0479">Metal-binding</keyword>
<accession>A0A9D4THI2</accession>
<feature type="domain" description="A to I editase" evidence="13">
    <location>
        <begin position="68"/>
        <end position="617"/>
    </location>
</feature>
<gene>
    <name evidence="14" type="ORF">D9Q98_007773</name>
</gene>
<dbReference type="GO" id="GO:0003723">
    <property type="term" value="F:RNA binding"/>
    <property type="evidence" value="ECO:0007669"/>
    <property type="project" value="InterPro"/>
</dbReference>
<dbReference type="Proteomes" id="UP001055712">
    <property type="component" value="Unassembled WGS sequence"/>
</dbReference>
<keyword evidence="1" id="KW-0819">tRNA processing</keyword>
<dbReference type="GO" id="GO:0046872">
    <property type="term" value="F:metal ion binding"/>
    <property type="evidence" value="ECO:0007669"/>
    <property type="project" value="UniProtKB-KW"/>
</dbReference>
<evidence type="ECO:0000256" key="5">
    <source>
        <dbReference type="ARBA" id="ARBA00037026"/>
    </source>
</evidence>
<sequence length="621" mass="63291">MDDSVAQAVLATFAALPKKAKPQPHEHTVLAGIALSLPADSSNSNGSGVSLPGAEQQQQQQQRLAVVAIGTGTKCLGASQRAPDGGAVNDCHGEVLCRRALLRWLYCEMQLVVEQYNLAVQQAGGPPDAAAAAEAAAQAGTPVLRLVLPGEASSNGGSAGGEAPADELGSWRFELQQGVQAHLYISQPPCGDAAILASPPPSQHSHAAAQQCSPPSTSANHQDCNLAGSATAGSAAWAGAGFGRTGAKRLKGAATLTPEQQLAAASMPGDATVLQQQQQQQQWHLPQQCDVEGYAEEQAVGVVRRKPGRGDATLSMSCSDKLARWCLQGMQGSLLGAWLTAPLHLASITIGLPPARSCDPPLPASGTPYSLAPVAGMAAGSASEGADVAVCTAEVSGTAPGNLVAAAEAALRRALLDRTAELAAQRLPAGFRQAAPQLHIHPPGAKAAATAGSDGGSVCQALDLAPSAIRTSAGGASLVWVAPPSPEFQWKQKGPALVATLVGGSSEGITGSSGLKAGSGKVGAGQAVPAARQSSVCKAALFRQWQALAAAVASLPLLPTQRPKEEQLPPKHSLRVCSYRAAKQAACPSYREAWQRLRQPPSPLAGWIPKPAALEDFALPA</sequence>
<feature type="compositionally biased region" description="Polar residues" evidence="12">
    <location>
        <begin position="203"/>
        <end position="223"/>
    </location>
</feature>
<evidence type="ECO:0000256" key="10">
    <source>
        <dbReference type="ARBA" id="ARBA00041760"/>
    </source>
</evidence>
<comment type="similarity">
    <text evidence="7">Belongs to the ADAT1 family.</text>
</comment>
<evidence type="ECO:0000256" key="6">
    <source>
        <dbReference type="ARBA" id="ARBA00037784"/>
    </source>
</evidence>
<dbReference type="PROSITE" id="PS50141">
    <property type="entry name" value="A_DEAMIN_EDITASE"/>
    <property type="match status" value="1"/>
</dbReference>
<keyword evidence="3" id="KW-0378">Hydrolase</keyword>
<dbReference type="PANTHER" id="PTHR46516">
    <property type="entry name" value="TRNA-SPECIFIC ADENOSINE DEAMINASE 1"/>
    <property type="match status" value="1"/>
</dbReference>
<proteinExistence type="inferred from homology"/>
<comment type="caution">
    <text evidence="14">The sequence shown here is derived from an EMBL/GenBank/DDBJ whole genome shotgun (WGS) entry which is preliminary data.</text>
</comment>
<evidence type="ECO:0000256" key="8">
    <source>
        <dbReference type="ARBA" id="ARBA00038940"/>
    </source>
</evidence>
<protein>
    <recommendedName>
        <fullName evidence="9">tRNA-specific adenosine deaminase 1</fullName>
        <ecNumber evidence="8">3.5.4.34</ecNumber>
    </recommendedName>
    <alternativeName>
        <fullName evidence="10">tRNA-specific adenosine-37 deaminase</fullName>
    </alternativeName>
</protein>
<comment type="catalytic activity">
    <reaction evidence="11">
        <text>adenosine(37) in tRNA(Ala) + H2O + H(+) = inosine(37) in tRNA(Ala) + NH4(+)</text>
        <dbReference type="Rhea" id="RHEA:50968"/>
        <dbReference type="Rhea" id="RHEA-COMP:12855"/>
        <dbReference type="Rhea" id="RHEA-COMP:12856"/>
        <dbReference type="ChEBI" id="CHEBI:15377"/>
        <dbReference type="ChEBI" id="CHEBI:15378"/>
        <dbReference type="ChEBI" id="CHEBI:28938"/>
        <dbReference type="ChEBI" id="CHEBI:74411"/>
        <dbReference type="ChEBI" id="CHEBI:82852"/>
        <dbReference type="EC" id="3.5.4.34"/>
    </reaction>
</comment>
<dbReference type="GO" id="GO:0043829">
    <property type="term" value="F:tRNA-specific adenosine-37 deaminase activity"/>
    <property type="evidence" value="ECO:0007669"/>
    <property type="project" value="UniProtKB-EC"/>
</dbReference>
<evidence type="ECO:0000256" key="1">
    <source>
        <dbReference type="ARBA" id="ARBA00022694"/>
    </source>
</evidence>
<dbReference type="Pfam" id="PF02137">
    <property type="entry name" value="A_deamin"/>
    <property type="match status" value="3"/>
</dbReference>
<evidence type="ECO:0000313" key="14">
    <source>
        <dbReference type="EMBL" id="KAI3425798.1"/>
    </source>
</evidence>
<evidence type="ECO:0000256" key="11">
    <source>
        <dbReference type="ARBA" id="ARBA00047635"/>
    </source>
</evidence>
<comment type="cofactor">
    <cofactor evidence="5">
        <name>1D-myo-inositol hexakisphosphate</name>
        <dbReference type="ChEBI" id="CHEBI:58130"/>
    </cofactor>
</comment>
<evidence type="ECO:0000256" key="12">
    <source>
        <dbReference type="SAM" id="MobiDB-lite"/>
    </source>
</evidence>
<evidence type="ECO:0000256" key="4">
    <source>
        <dbReference type="ARBA" id="ARBA00022833"/>
    </source>
</evidence>
<dbReference type="OrthoDB" id="10268011at2759"/>
<feature type="region of interest" description="Disordered" evidence="12">
    <location>
        <begin position="194"/>
        <end position="223"/>
    </location>
</feature>
<evidence type="ECO:0000259" key="13">
    <source>
        <dbReference type="PROSITE" id="PS50141"/>
    </source>
</evidence>
<dbReference type="EMBL" id="SIDB01000011">
    <property type="protein sequence ID" value="KAI3425798.1"/>
    <property type="molecule type" value="Genomic_DNA"/>
</dbReference>
<dbReference type="SMART" id="SM00552">
    <property type="entry name" value="ADEAMc"/>
    <property type="match status" value="1"/>
</dbReference>
<dbReference type="EC" id="3.5.4.34" evidence="8"/>